<accession>A0A6A2YF84</accession>
<comment type="catalytic activity">
    <reaction evidence="4">
        <text>RX + glutathione = an S-substituted glutathione + a halide anion + H(+)</text>
        <dbReference type="Rhea" id="RHEA:16437"/>
        <dbReference type="ChEBI" id="CHEBI:15378"/>
        <dbReference type="ChEBI" id="CHEBI:16042"/>
        <dbReference type="ChEBI" id="CHEBI:17792"/>
        <dbReference type="ChEBI" id="CHEBI:57925"/>
        <dbReference type="ChEBI" id="CHEBI:90779"/>
        <dbReference type="EC" id="2.5.1.18"/>
    </reaction>
</comment>
<evidence type="ECO:0000259" key="5">
    <source>
        <dbReference type="PROSITE" id="PS50404"/>
    </source>
</evidence>
<gene>
    <name evidence="6" type="ORF">F3Y22_tig00111877pilonHSYRG00317</name>
</gene>
<dbReference type="InterPro" id="IPR036249">
    <property type="entry name" value="Thioredoxin-like_sf"/>
</dbReference>
<evidence type="ECO:0000256" key="3">
    <source>
        <dbReference type="ARBA" id="ARBA00024194"/>
    </source>
</evidence>
<comment type="caution">
    <text evidence="6">The sequence shown here is derived from an EMBL/GenBank/DDBJ whole genome shotgun (WGS) entry which is preliminary data.</text>
</comment>
<dbReference type="PANTHER" id="PTHR44420">
    <property type="entry name" value="GLUTATHIONE S-TRANSFERASE DHAR2-RELATED"/>
    <property type="match status" value="1"/>
</dbReference>
<evidence type="ECO:0000313" key="6">
    <source>
        <dbReference type="EMBL" id="KAE8671994.1"/>
    </source>
</evidence>
<proteinExistence type="inferred from homology"/>
<dbReference type="EC" id="2.5.1.18" evidence="1"/>
<dbReference type="SUPFAM" id="SSF52833">
    <property type="entry name" value="Thioredoxin-like"/>
    <property type="match status" value="1"/>
</dbReference>
<keyword evidence="7" id="KW-1185">Reference proteome</keyword>
<dbReference type="GO" id="GO:0004364">
    <property type="term" value="F:glutathione transferase activity"/>
    <property type="evidence" value="ECO:0007669"/>
    <property type="project" value="UniProtKB-EC"/>
</dbReference>
<evidence type="ECO:0000256" key="1">
    <source>
        <dbReference type="ARBA" id="ARBA00012452"/>
    </source>
</evidence>
<dbReference type="Gene3D" id="1.20.1050.10">
    <property type="match status" value="1"/>
</dbReference>
<dbReference type="InterPro" id="IPR004045">
    <property type="entry name" value="Glutathione_S-Trfase_N"/>
</dbReference>
<evidence type="ECO:0000313" key="7">
    <source>
        <dbReference type="Proteomes" id="UP000436088"/>
    </source>
</evidence>
<name>A0A6A2YF84_HIBSY</name>
<dbReference type="AlphaFoldDB" id="A0A6A2YF84"/>
<dbReference type="PROSITE" id="PS50404">
    <property type="entry name" value="GST_NTER"/>
    <property type="match status" value="1"/>
</dbReference>
<dbReference type="InterPro" id="IPR044627">
    <property type="entry name" value="DHAR1/2/3/4"/>
</dbReference>
<dbReference type="EMBL" id="VEPZ02001457">
    <property type="protein sequence ID" value="KAE8671994.1"/>
    <property type="molecule type" value="Genomic_DNA"/>
</dbReference>
<protein>
    <recommendedName>
        <fullName evidence="1">glutathione transferase</fullName>
        <ecNumber evidence="1">2.5.1.18</ecNumber>
    </recommendedName>
</protein>
<dbReference type="CDD" id="cd00570">
    <property type="entry name" value="GST_N_family"/>
    <property type="match status" value="1"/>
</dbReference>
<evidence type="ECO:0000256" key="2">
    <source>
        <dbReference type="ARBA" id="ARBA00022679"/>
    </source>
</evidence>
<organism evidence="6 7">
    <name type="scientific">Hibiscus syriacus</name>
    <name type="common">Rose of Sharon</name>
    <dbReference type="NCBI Taxonomy" id="106335"/>
    <lineage>
        <taxon>Eukaryota</taxon>
        <taxon>Viridiplantae</taxon>
        <taxon>Streptophyta</taxon>
        <taxon>Embryophyta</taxon>
        <taxon>Tracheophyta</taxon>
        <taxon>Spermatophyta</taxon>
        <taxon>Magnoliopsida</taxon>
        <taxon>eudicotyledons</taxon>
        <taxon>Gunneridae</taxon>
        <taxon>Pentapetalae</taxon>
        <taxon>rosids</taxon>
        <taxon>malvids</taxon>
        <taxon>Malvales</taxon>
        <taxon>Malvaceae</taxon>
        <taxon>Malvoideae</taxon>
        <taxon>Hibiscus</taxon>
    </lineage>
</organism>
<dbReference type="Proteomes" id="UP000436088">
    <property type="component" value="Unassembled WGS sequence"/>
</dbReference>
<sequence>MEKDHFLLPNLSQGEMALEICVKAAAGAPDVLGDCPFCQRVLLTLEEKKVPYKLHLVNLSDKPQWFLEISPEGKVPVVKFDDKWVADSDVIVGIVEDKYPEPSLKTPPELASVGSKIFGAFITFFKSKHVSDGSEQALVNELTALDEHLKGHAKDYRYRSSFGTEAVPSPDRSWPF</sequence>
<comment type="similarity">
    <text evidence="3">Belongs to the GST superfamily. DHAR family.</text>
</comment>
<feature type="domain" description="GST N-terminal" evidence="5">
    <location>
        <begin position="25"/>
        <end position="103"/>
    </location>
</feature>
<dbReference type="Gene3D" id="3.40.30.10">
    <property type="entry name" value="Glutaredoxin"/>
    <property type="match status" value="1"/>
</dbReference>
<evidence type="ECO:0000256" key="4">
    <source>
        <dbReference type="ARBA" id="ARBA00047960"/>
    </source>
</evidence>
<keyword evidence="2" id="KW-0808">Transferase</keyword>
<dbReference type="GO" id="GO:0033355">
    <property type="term" value="P:ascorbate glutathione cycle"/>
    <property type="evidence" value="ECO:0007669"/>
    <property type="project" value="InterPro"/>
</dbReference>
<dbReference type="Pfam" id="PF13409">
    <property type="entry name" value="GST_N_2"/>
    <property type="match status" value="1"/>
</dbReference>
<dbReference type="FunFam" id="3.40.30.10:FF:000102">
    <property type="entry name" value="Glutathione S-transferase DHAR3 chloroplastic"/>
    <property type="match status" value="1"/>
</dbReference>
<dbReference type="GO" id="GO:0045174">
    <property type="term" value="F:glutathione dehydrogenase (ascorbate) activity"/>
    <property type="evidence" value="ECO:0007669"/>
    <property type="project" value="InterPro"/>
</dbReference>
<dbReference type="PANTHER" id="PTHR44420:SF2">
    <property type="entry name" value="GLUTATHIONE S-TRANSFERASE DHAR2-RELATED"/>
    <property type="match status" value="1"/>
</dbReference>
<reference evidence="6" key="1">
    <citation type="submission" date="2019-09" db="EMBL/GenBank/DDBJ databases">
        <title>Draft genome information of white flower Hibiscus syriacus.</title>
        <authorList>
            <person name="Kim Y.-M."/>
        </authorList>
    </citation>
    <scope>NUCLEOTIDE SEQUENCE [LARGE SCALE GENOMIC DNA]</scope>
    <source>
        <strain evidence="6">YM2019G1</strain>
    </source>
</reference>